<dbReference type="AlphaFoldDB" id="A0AAV8Y7Z8"/>
<dbReference type="PANTHER" id="PTHR12243:SF60">
    <property type="entry name" value="SI:CH211-15D5.12-RELATED"/>
    <property type="match status" value="1"/>
</dbReference>
<dbReference type="EMBL" id="JANEYF010002372">
    <property type="protein sequence ID" value="KAJ8947508.1"/>
    <property type="molecule type" value="Genomic_DNA"/>
</dbReference>
<dbReference type="GO" id="GO:0005667">
    <property type="term" value="C:transcription regulator complex"/>
    <property type="evidence" value="ECO:0007669"/>
    <property type="project" value="TreeGrafter"/>
</dbReference>
<evidence type="ECO:0000313" key="3">
    <source>
        <dbReference type="EMBL" id="KAJ8947508.1"/>
    </source>
</evidence>
<feature type="compositionally biased region" description="Low complexity" evidence="1">
    <location>
        <begin position="283"/>
        <end position="298"/>
    </location>
</feature>
<feature type="domain" description="MADF" evidence="2">
    <location>
        <begin position="185"/>
        <end position="277"/>
    </location>
</feature>
<feature type="region of interest" description="Disordered" evidence="1">
    <location>
        <begin position="87"/>
        <end position="110"/>
    </location>
</feature>
<evidence type="ECO:0000313" key="4">
    <source>
        <dbReference type="Proteomes" id="UP001162156"/>
    </source>
</evidence>
<dbReference type="SMART" id="SM00595">
    <property type="entry name" value="MADF"/>
    <property type="match status" value="1"/>
</dbReference>
<feature type="region of interest" description="Disordered" evidence="1">
    <location>
        <begin position="338"/>
        <end position="365"/>
    </location>
</feature>
<keyword evidence="4" id="KW-1185">Reference proteome</keyword>
<proteinExistence type="predicted"/>
<feature type="compositionally biased region" description="Acidic residues" evidence="1">
    <location>
        <begin position="478"/>
        <end position="494"/>
    </location>
</feature>
<dbReference type="PANTHER" id="PTHR12243">
    <property type="entry name" value="MADF DOMAIN TRANSCRIPTION FACTOR"/>
    <property type="match status" value="1"/>
</dbReference>
<protein>
    <recommendedName>
        <fullName evidence="2">MADF domain-containing protein</fullName>
    </recommendedName>
</protein>
<name>A0AAV8Y7Z8_9CUCU</name>
<dbReference type="GO" id="GO:0005634">
    <property type="term" value="C:nucleus"/>
    <property type="evidence" value="ECO:0007669"/>
    <property type="project" value="TreeGrafter"/>
</dbReference>
<gene>
    <name evidence="3" type="ORF">NQ314_008586</name>
</gene>
<evidence type="ECO:0000256" key="1">
    <source>
        <dbReference type="SAM" id="MobiDB-lite"/>
    </source>
</evidence>
<dbReference type="Pfam" id="PF10545">
    <property type="entry name" value="MADF_DNA_bdg"/>
    <property type="match status" value="1"/>
</dbReference>
<comment type="caution">
    <text evidence="3">The sequence shown here is derived from an EMBL/GenBank/DDBJ whole genome shotgun (WGS) entry which is preliminary data.</text>
</comment>
<organism evidence="3 4">
    <name type="scientific">Rhamnusium bicolor</name>
    <dbReference type="NCBI Taxonomy" id="1586634"/>
    <lineage>
        <taxon>Eukaryota</taxon>
        <taxon>Metazoa</taxon>
        <taxon>Ecdysozoa</taxon>
        <taxon>Arthropoda</taxon>
        <taxon>Hexapoda</taxon>
        <taxon>Insecta</taxon>
        <taxon>Pterygota</taxon>
        <taxon>Neoptera</taxon>
        <taxon>Endopterygota</taxon>
        <taxon>Coleoptera</taxon>
        <taxon>Polyphaga</taxon>
        <taxon>Cucujiformia</taxon>
        <taxon>Chrysomeloidea</taxon>
        <taxon>Cerambycidae</taxon>
        <taxon>Lepturinae</taxon>
        <taxon>Rhagiini</taxon>
        <taxon>Rhamnusium</taxon>
    </lineage>
</organism>
<accession>A0AAV8Y7Z8</accession>
<sequence>MVRFEQECCKIYNKVNELVAIADLVNNIYKLRVKTVKKEGQCLLTSSVASASSAIWHRRLGHINYKDTCKMQAGVVEVGVMGNIAEESTETSITDSSETSSESEYNFSSDTSDTDFVRNVIITNQTLDETVRRSSRVPKPKNFEEFATYMCASGEMDVDPISVNEALSGPESVQWRQAMKEKYQSFIDNEAWELVDVPDGANIRKDFKDSKMRENSWEEICAAMGETVEDCQRVWRNLRDRYVRERKIAKDTPSGAAAVEPKWSFYKNLVFLEKHILPRRPVSRPASATSSASLPSSVEPGSPYDTMGTILSPDPAEQSEAINVESQLIDVDVIITTPSTSKETDPPEIMATPSTSRIAQKRKKPDKLEETIAAAMEGMAEHLKRASKSSSSDHTFCEYVESRLYADQKLCDRGTGGGSYTDIKFSQLNEDIKQILGARIEGEMSQFDGDQVMAHQRQYLNLSKMSDQEIIELMDSIPTDDEGTSNDEEGDFDSDIDRKLLPPPSASSSSKDETAVILEPVAIQPSMPSTSTETEQGVMPPLTRTFKRRKRVRSPELVEEVQTSPLQERSPAQLDSAYWINIQKYNEEATRNRLIDPAEVQRITSVFDKSVTTIRQSIDTIVNEASNLGTDGPTAAKRRHPSRNKVDHRVAALEVCDIIINNAKERFAFTDHLVAATLFCSEKFVDYIKKFPDNELNLT</sequence>
<reference evidence="3" key="1">
    <citation type="journal article" date="2023" name="Insect Mol. Biol.">
        <title>Genome sequencing provides insights into the evolution of gene families encoding plant cell wall-degrading enzymes in longhorned beetles.</title>
        <authorList>
            <person name="Shin N.R."/>
            <person name="Okamura Y."/>
            <person name="Kirsch R."/>
            <person name="Pauchet Y."/>
        </authorList>
    </citation>
    <scope>NUCLEOTIDE SEQUENCE</scope>
    <source>
        <strain evidence="3">RBIC_L_NR</strain>
    </source>
</reference>
<dbReference type="Proteomes" id="UP001162156">
    <property type="component" value="Unassembled WGS sequence"/>
</dbReference>
<dbReference type="GO" id="GO:0006357">
    <property type="term" value="P:regulation of transcription by RNA polymerase II"/>
    <property type="evidence" value="ECO:0007669"/>
    <property type="project" value="TreeGrafter"/>
</dbReference>
<dbReference type="InterPro" id="IPR006578">
    <property type="entry name" value="MADF-dom"/>
</dbReference>
<evidence type="ECO:0000259" key="2">
    <source>
        <dbReference type="PROSITE" id="PS51029"/>
    </source>
</evidence>
<dbReference type="InterPro" id="IPR039353">
    <property type="entry name" value="TF_Adf1"/>
</dbReference>
<feature type="region of interest" description="Disordered" evidence="1">
    <location>
        <begin position="477"/>
        <end position="514"/>
    </location>
</feature>
<feature type="region of interest" description="Disordered" evidence="1">
    <location>
        <begin position="282"/>
        <end position="314"/>
    </location>
</feature>
<feature type="compositionally biased region" description="Low complexity" evidence="1">
    <location>
        <begin position="90"/>
        <end position="110"/>
    </location>
</feature>
<dbReference type="PROSITE" id="PS51029">
    <property type="entry name" value="MADF"/>
    <property type="match status" value="1"/>
</dbReference>